<organism evidence="2 3">
    <name type="scientific">Ignatzschineria larvae DSM 13226</name>
    <dbReference type="NCBI Taxonomy" id="1111732"/>
    <lineage>
        <taxon>Bacteria</taxon>
        <taxon>Pseudomonadati</taxon>
        <taxon>Pseudomonadota</taxon>
        <taxon>Gammaproteobacteria</taxon>
        <taxon>Cardiobacteriales</taxon>
        <taxon>Ignatzschineriaceae</taxon>
        <taxon>Ignatzschineria</taxon>
    </lineage>
</organism>
<evidence type="ECO:0000313" key="2">
    <source>
        <dbReference type="EMBL" id="WZW87863.1"/>
    </source>
</evidence>
<evidence type="ECO:0000256" key="1">
    <source>
        <dbReference type="SAM" id="SignalP"/>
    </source>
</evidence>
<dbReference type="RefSeq" id="WP_156923262.1">
    <property type="nucleotide sequence ID" value="NZ_AZOD01000013.1"/>
</dbReference>
<proteinExistence type="predicted"/>
<dbReference type="InterPro" id="IPR027056">
    <property type="entry name" value="Gluconate_2DH_su3"/>
</dbReference>
<reference evidence="2 3" key="1">
    <citation type="submission" date="2024-03" db="EMBL/GenBank/DDBJ databases">
        <title>Complete Genome Sequence and Annotation of Ignatzschineria larvae DSM 13226.</title>
        <authorList>
            <person name="Cantrell E."/>
            <person name="Burcham Z.M."/>
        </authorList>
    </citation>
    <scope>NUCLEOTIDE SEQUENCE [LARGE SCALE GENOMIC DNA]</scope>
    <source>
        <strain evidence="2 3">DSM 13226</strain>
    </source>
</reference>
<feature type="chain" id="PRO_5047353766" evidence="1">
    <location>
        <begin position="44"/>
        <end position="245"/>
    </location>
</feature>
<keyword evidence="2" id="KW-0560">Oxidoreductase</keyword>
<feature type="signal peptide" evidence="1">
    <location>
        <begin position="1"/>
        <end position="43"/>
    </location>
</feature>
<name>A0ABZ3C3N9_9GAMM</name>
<dbReference type="GO" id="GO:0016491">
    <property type="term" value="F:oxidoreductase activity"/>
    <property type="evidence" value="ECO:0007669"/>
    <property type="project" value="UniProtKB-KW"/>
</dbReference>
<accession>A0ABZ3C3N9</accession>
<protein>
    <submittedName>
        <fullName evidence="2">Gluconate 2-dehydrogenase subunit 3 family protein</fullName>
        <ecNumber evidence="2">1.-.-.-</ecNumber>
    </submittedName>
</protein>
<keyword evidence="3" id="KW-1185">Reference proteome</keyword>
<dbReference type="EC" id="1.-.-.-" evidence="2"/>
<dbReference type="EMBL" id="CP150637">
    <property type="protein sequence ID" value="WZW87863.1"/>
    <property type="molecule type" value="Genomic_DNA"/>
</dbReference>
<dbReference type="Pfam" id="PF13618">
    <property type="entry name" value="Gluconate_2-dh3"/>
    <property type="match status" value="1"/>
</dbReference>
<gene>
    <name evidence="2" type="ORF">WMO13_00340</name>
</gene>
<keyword evidence="1" id="KW-0732">Signal</keyword>
<evidence type="ECO:0000313" key="3">
    <source>
        <dbReference type="Proteomes" id="UP001449178"/>
    </source>
</evidence>
<dbReference type="Proteomes" id="UP001449178">
    <property type="component" value="Chromosome"/>
</dbReference>
<sequence>MKYKYTFMMEVNKMPEYNAKRRKFFKTSAALSSVCFVPLSALAHENDGTTGEYQPQFFNADEWEFIKAITDQLIPEDELGGGAIVAGVPEFLDRQMQTEYGRGELFYMSGPYHYDVPATLGYQEQFPPNELYRQSITQINQYLNAQYQKKFHELDEATQLDVMKLMEAGKIPLEGISSSATFFALLWRNTEEGFLSDPQYGGNKNMIGWKLVGFPGARADFMDYAGRSGKPYPYSPVDIAGRRGK</sequence>